<dbReference type="WBParaSite" id="PSU_v2.g4737.t1">
    <property type="protein sequence ID" value="PSU_v2.g4737.t1"/>
    <property type="gene ID" value="PSU_v2.g4737"/>
</dbReference>
<feature type="repeat" description="ARM" evidence="4">
    <location>
        <begin position="245"/>
        <end position="287"/>
    </location>
</feature>
<dbReference type="Proteomes" id="UP000887577">
    <property type="component" value="Unplaced"/>
</dbReference>
<dbReference type="AlphaFoldDB" id="A0A914YXQ1"/>
<evidence type="ECO:0000256" key="2">
    <source>
        <dbReference type="ARBA" id="ARBA00022448"/>
    </source>
</evidence>
<dbReference type="PROSITE" id="PS50176">
    <property type="entry name" value="ARM_REPEAT"/>
    <property type="match status" value="1"/>
</dbReference>
<organism evidence="6 7">
    <name type="scientific">Panagrolaimus superbus</name>
    <dbReference type="NCBI Taxonomy" id="310955"/>
    <lineage>
        <taxon>Eukaryota</taxon>
        <taxon>Metazoa</taxon>
        <taxon>Ecdysozoa</taxon>
        <taxon>Nematoda</taxon>
        <taxon>Chromadorea</taxon>
        <taxon>Rhabditida</taxon>
        <taxon>Tylenchina</taxon>
        <taxon>Panagrolaimomorpha</taxon>
        <taxon>Panagrolaimoidea</taxon>
        <taxon>Panagrolaimidae</taxon>
        <taxon>Panagrolaimus</taxon>
    </lineage>
</organism>
<evidence type="ECO:0000313" key="7">
    <source>
        <dbReference type="WBParaSite" id="PSU_v2.g4737.t1"/>
    </source>
</evidence>
<evidence type="ECO:0000256" key="4">
    <source>
        <dbReference type="PROSITE-ProRule" id="PRU00259"/>
    </source>
</evidence>
<accession>A0A914YXQ1</accession>
<reference evidence="7" key="1">
    <citation type="submission" date="2022-11" db="UniProtKB">
        <authorList>
            <consortium name="WormBaseParasite"/>
        </authorList>
    </citation>
    <scope>IDENTIFICATION</scope>
</reference>
<dbReference type="SUPFAM" id="SSF48371">
    <property type="entry name" value="ARM repeat"/>
    <property type="match status" value="1"/>
</dbReference>
<dbReference type="PANTHER" id="PTHR23316">
    <property type="entry name" value="IMPORTIN ALPHA"/>
    <property type="match status" value="1"/>
</dbReference>
<keyword evidence="5" id="KW-0732">Signal</keyword>
<dbReference type="Gene3D" id="1.25.10.10">
    <property type="entry name" value="Leucine-rich Repeat Variant"/>
    <property type="match status" value="1"/>
</dbReference>
<protein>
    <submittedName>
        <fullName evidence="7">Uncharacterized protein</fullName>
    </submittedName>
</protein>
<evidence type="ECO:0000256" key="1">
    <source>
        <dbReference type="ARBA" id="ARBA00010394"/>
    </source>
</evidence>
<evidence type="ECO:0000313" key="6">
    <source>
        <dbReference type="Proteomes" id="UP000887577"/>
    </source>
</evidence>
<evidence type="ECO:0000256" key="3">
    <source>
        <dbReference type="ARBA" id="ARBA00022927"/>
    </source>
</evidence>
<feature type="signal peptide" evidence="5">
    <location>
        <begin position="1"/>
        <end position="22"/>
    </location>
</feature>
<evidence type="ECO:0000256" key="5">
    <source>
        <dbReference type="SAM" id="SignalP"/>
    </source>
</evidence>
<dbReference type="InterPro" id="IPR016024">
    <property type="entry name" value="ARM-type_fold"/>
</dbReference>
<dbReference type="Pfam" id="PF00514">
    <property type="entry name" value="Arm"/>
    <property type="match status" value="1"/>
</dbReference>
<sequence length="379" mass="43219">MAFKFGQILCLLFLAKTFATDAEIETLDFDFFESLQNEPDKVVKDLQSSDPDIQLKAIVEVQTLFKQKEYLDEFVENEHLPILIKCLNSENTTIQLEAIKALSEIVISSVRNVKEVVREKAVPHFIRLYHSSNSSISAQSIRTIGNIILKDSRLRASILKLGLLDHLIEEPIESFEVLNETVRVMLILTLDKDHPLPQDVVERLVPVFEVLLLHSNFDIVKYATWAFQLLTAADNSRHNIFFDKDTIKLLINLINHREPEIQSAAIGVITNVVNKKNEQSKMVMDYGILKVLPKLLMHENDETVKNALTLLTNLFDVSYSKTTLIFDKEIIPLIILHLSRVTNDEVQEEAANAITSATKFSNPEQISYMIDMNIINAIY</sequence>
<dbReference type="InterPro" id="IPR011989">
    <property type="entry name" value="ARM-like"/>
</dbReference>
<dbReference type="GO" id="GO:0015031">
    <property type="term" value="P:protein transport"/>
    <property type="evidence" value="ECO:0007669"/>
    <property type="project" value="UniProtKB-KW"/>
</dbReference>
<keyword evidence="3" id="KW-0653">Protein transport</keyword>
<proteinExistence type="inferred from homology"/>
<name>A0A914YXQ1_9BILA</name>
<comment type="similarity">
    <text evidence="1">Belongs to the importin alpha family.</text>
</comment>
<keyword evidence="6" id="KW-1185">Reference proteome</keyword>
<dbReference type="InterPro" id="IPR000225">
    <property type="entry name" value="Armadillo"/>
</dbReference>
<keyword evidence="2" id="KW-0813">Transport</keyword>
<dbReference type="SMART" id="SM00185">
    <property type="entry name" value="ARM"/>
    <property type="match status" value="6"/>
</dbReference>
<feature type="chain" id="PRO_5037955248" evidence="5">
    <location>
        <begin position="23"/>
        <end position="379"/>
    </location>
</feature>